<evidence type="ECO:0000313" key="1">
    <source>
        <dbReference type="EMBL" id="KKM97080.1"/>
    </source>
</evidence>
<protein>
    <submittedName>
        <fullName evidence="1">Uncharacterized protein</fullName>
    </submittedName>
</protein>
<proteinExistence type="predicted"/>
<gene>
    <name evidence="1" type="ORF">LCGC14_1171710</name>
</gene>
<dbReference type="EMBL" id="LAZR01005794">
    <property type="protein sequence ID" value="KKM97080.1"/>
    <property type="molecule type" value="Genomic_DNA"/>
</dbReference>
<sequence>MFFNKLEGTPLSAYAKMVQELRKRAETELQIRPDQIVVRDLRPEDIGLTQGRFTSTMTTAGAWNKITNTYTVIDNRFIGISGVFYAKATGTQAASQLRVNRASSTARYWNIQGINITENAQRFFDDPVITGQNQILTIEAFVPTNANTSKAEDIILMGAVAERKGILINPD</sequence>
<reference evidence="1" key="1">
    <citation type="journal article" date="2015" name="Nature">
        <title>Complex archaea that bridge the gap between prokaryotes and eukaryotes.</title>
        <authorList>
            <person name="Spang A."/>
            <person name="Saw J.H."/>
            <person name="Jorgensen S.L."/>
            <person name="Zaremba-Niedzwiedzka K."/>
            <person name="Martijn J."/>
            <person name="Lind A.E."/>
            <person name="van Eijk R."/>
            <person name="Schleper C."/>
            <person name="Guy L."/>
            <person name="Ettema T.J."/>
        </authorList>
    </citation>
    <scope>NUCLEOTIDE SEQUENCE</scope>
</reference>
<dbReference type="AlphaFoldDB" id="A0A0F9P7T9"/>
<organism evidence="1">
    <name type="scientific">marine sediment metagenome</name>
    <dbReference type="NCBI Taxonomy" id="412755"/>
    <lineage>
        <taxon>unclassified sequences</taxon>
        <taxon>metagenomes</taxon>
        <taxon>ecological metagenomes</taxon>
    </lineage>
</organism>
<name>A0A0F9P7T9_9ZZZZ</name>
<comment type="caution">
    <text evidence="1">The sequence shown here is derived from an EMBL/GenBank/DDBJ whole genome shotgun (WGS) entry which is preliminary data.</text>
</comment>
<accession>A0A0F9P7T9</accession>